<organism evidence="1 2">
    <name type="scientific">Dorcoceras hygrometricum</name>
    <dbReference type="NCBI Taxonomy" id="472368"/>
    <lineage>
        <taxon>Eukaryota</taxon>
        <taxon>Viridiplantae</taxon>
        <taxon>Streptophyta</taxon>
        <taxon>Embryophyta</taxon>
        <taxon>Tracheophyta</taxon>
        <taxon>Spermatophyta</taxon>
        <taxon>Magnoliopsida</taxon>
        <taxon>eudicotyledons</taxon>
        <taxon>Gunneridae</taxon>
        <taxon>Pentapetalae</taxon>
        <taxon>asterids</taxon>
        <taxon>lamiids</taxon>
        <taxon>Lamiales</taxon>
        <taxon>Gesneriaceae</taxon>
        <taxon>Didymocarpoideae</taxon>
        <taxon>Trichosporeae</taxon>
        <taxon>Loxocarpinae</taxon>
        <taxon>Dorcoceras</taxon>
    </lineage>
</organism>
<name>A0A2Z7BE28_9LAMI</name>
<dbReference type="Proteomes" id="UP000250235">
    <property type="component" value="Unassembled WGS sequence"/>
</dbReference>
<evidence type="ECO:0000313" key="2">
    <source>
        <dbReference type="Proteomes" id="UP000250235"/>
    </source>
</evidence>
<gene>
    <name evidence="1" type="ORF">F511_34661</name>
</gene>
<accession>A0A2Z7BE28</accession>
<sequence length="164" mass="17557">MPGDTPDDGRRHHITCGAWPHVPPLSRILMRGGDDDHVPFMAHSSAPAAPISRNQCARLASNGRPASGHRTAISRDHRTAVAVDPPIRSTTGINLPPSICTRILDGFSHGRNHLVAVIETSPITKRAAYGGGTRRRKAEAGGVREVVERGAAEHLGLGVRVIWL</sequence>
<reference evidence="1 2" key="1">
    <citation type="journal article" date="2015" name="Proc. Natl. Acad. Sci. U.S.A.">
        <title>The resurrection genome of Boea hygrometrica: A blueprint for survival of dehydration.</title>
        <authorList>
            <person name="Xiao L."/>
            <person name="Yang G."/>
            <person name="Zhang L."/>
            <person name="Yang X."/>
            <person name="Zhao S."/>
            <person name="Ji Z."/>
            <person name="Zhou Q."/>
            <person name="Hu M."/>
            <person name="Wang Y."/>
            <person name="Chen M."/>
            <person name="Xu Y."/>
            <person name="Jin H."/>
            <person name="Xiao X."/>
            <person name="Hu G."/>
            <person name="Bao F."/>
            <person name="Hu Y."/>
            <person name="Wan P."/>
            <person name="Li L."/>
            <person name="Deng X."/>
            <person name="Kuang T."/>
            <person name="Xiang C."/>
            <person name="Zhu J.K."/>
            <person name="Oliver M.J."/>
            <person name="He Y."/>
        </authorList>
    </citation>
    <scope>NUCLEOTIDE SEQUENCE [LARGE SCALE GENOMIC DNA]</scope>
    <source>
        <strain evidence="2">cv. XS01</strain>
    </source>
</reference>
<keyword evidence="2" id="KW-1185">Reference proteome</keyword>
<protein>
    <submittedName>
        <fullName evidence="1">Nuclear pore complex protein Nup85-like</fullName>
    </submittedName>
</protein>
<dbReference type="AlphaFoldDB" id="A0A2Z7BE28"/>
<evidence type="ECO:0000313" key="1">
    <source>
        <dbReference type="EMBL" id="KZV30329.1"/>
    </source>
</evidence>
<proteinExistence type="predicted"/>
<dbReference type="EMBL" id="KV008318">
    <property type="protein sequence ID" value="KZV30329.1"/>
    <property type="molecule type" value="Genomic_DNA"/>
</dbReference>